<dbReference type="NCBIfam" id="TIGR01951">
    <property type="entry name" value="nusB"/>
    <property type="match status" value="1"/>
</dbReference>
<dbReference type="PANTHER" id="PTHR11078:SF3">
    <property type="entry name" value="ANTITERMINATION NUSB DOMAIN-CONTAINING PROTEIN"/>
    <property type="match status" value="1"/>
</dbReference>
<dbReference type="RefSeq" id="WP_324667701.1">
    <property type="nucleotide sequence ID" value="NZ_CP141614.1"/>
</dbReference>
<proteinExistence type="inferred from homology"/>
<protein>
    <recommendedName>
        <fullName evidence="6">Transcription antitermination protein NusB</fullName>
    </recommendedName>
    <alternativeName>
        <fullName evidence="6">Antitermination factor NusB</fullName>
    </alternativeName>
</protein>
<dbReference type="HAMAP" id="MF_00073">
    <property type="entry name" value="NusB"/>
    <property type="match status" value="1"/>
</dbReference>
<dbReference type="CDD" id="cd00619">
    <property type="entry name" value="Terminator_NusB"/>
    <property type="match status" value="1"/>
</dbReference>
<dbReference type="InterPro" id="IPR006027">
    <property type="entry name" value="NusB_RsmB_TIM44"/>
</dbReference>
<evidence type="ECO:0000256" key="2">
    <source>
        <dbReference type="ARBA" id="ARBA00022814"/>
    </source>
</evidence>
<dbReference type="InterPro" id="IPR035926">
    <property type="entry name" value="NusB-like_sf"/>
</dbReference>
<dbReference type="Gene3D" id="1.10.940.10">
    <property type="entry name" value="NusB-like"/>
    <property type="match status" value="1"/>
</dbReference>
<keyword evidence="2 6" id="KW-0889">Transcription antitermination</keyword>
<organism evidence="8 9">
    <name type="scientific">Geochorda subterranea</name>
    <dbReference type="NCBI Taxonomy" id="3109564"/>
    <lineage>
        <taxon>Bacteria</taxon>
        <taxon>Bacillati</taxon>
        <taxon>Bacillota</taxon>
        <taxon>Limnochordia</taxon>
        <taxon>Limnochordales</taxon>
        <taxon>Geochordaceae</taxon>
        <taxon>Geochorda</taxon>
    </lineage>
</organism>
<gene>
    <name evidence="6 8" type="primary">nusB</name>
    <name evidence="8" type="ORF">VLY81_08320</name>
</gene>
<keyword evidence="3 6" id="KW-0694">RNA-binding</keyword>
<feature type="domain" description="NusB/RsmB/TIM44" evidence="7">
    <location>
        <begin position="7"/>
        <end position="131"/>
    </location>
</feature>
<evidence type="ECO:0000259" key="7">
    <source>
        <dbReference type="Pfam" id="PF01029"/>
    </source>
</evidence>
<evidence type="ECO:0000256" key="3">
    <source>
        <dbReference type="ARBA" id="ARBA00022884"/>
    </source>
</evidence>
<dbReference type="InterPro" id="IPR011605">
    <property type="entry name" value="NusB_fam"/>
</dbReference>
<reference evidence="9" key="1">
    <citation type="submission" date="2023-12" db="EMBL/GenBank/DDBJ databases">
        <title>Novel isolates from deep terrestrial aquifers shed light on the physiology and ecology of the class Limnochordia.</title>
        <authorList>
            <person name="Karnachuk O.V."/>
            <person name="Lukina A.P."/>
            <person name="Avakyan M.R."/>
            <person name="Kadnikov V."/>
            <person name="Begmatov S."/>
            <person name="Beletsky A.V."/>
            <person name="Mardanov A.V."/>
            <person name="Ravin N.V."/>
        </authorList>
    </citation>
    <scope>NUCLEOTIDE SEQUENCE [LARGE SCALE GENOMIC DNA]</scope>
    <source>
        <strain evidence="9">LN</strain>
    </source>
</reference>
<evidence type="ECO:0000256" key="5">
    <source>
        <dbReference type="ARBA" id="ARBA00023163"/>
    </source>
</evidence>
<comment type="similarity">
    <text evidence="1 6">Belongs to the NusB family.</text>
</comment>
<keyword evidence="9" id="KW-1185">Reference proteome</keyword>
<keyword evidence="4 6" id="KW-0805">Transcription regulation</keyword>
<dbReference type="Proteomes" id="UP001333102">
    <property type="component" value="Chromosome"/>
</dbReference>
<evidence type="ECO:0000256" key="4">
    <source>
        <dbReference type="ARBA" id="ARBA00023015"/>
    </source>
</evidence>
<evidence type="ECO:0000313" key="8">
    <source>
        <dbReference type="EMBL" id="WRP13456.1"/>
    </source>
</evidence>
<sequence>MGSRRLAREVALRVLFQVDVGKADPQAALERSLKQVPLAPAQASFARQLVEGTLAHLQEIDRLLSRFAIDWTLERMANVDRNVMRMAVYEILYLKEIPPGVSINEAVELAKKYGDTDSGKFVNGILGNVVRHVHER</sequence>
<keyword evidence="5 6" id="KW-0804">Transcription</keyword>
<accession>A0ABZ1BLW4</accession>
<dbReference type="SUPFAM" id="SSF48013">
    <property type="entry name" value="NusB-like"/>
    <property type="match status" value="1"/>
</dbReference>
<evidence type="ECO:0000256" key="6">
    <source>
        <dbReference type="HAMAP-Rule" id="MF_00073"/>
    </source>
</evidence>
<evidence type="ECO:0000256" key="1">
    <source>
        <dbReference type="ARBA" id="ARBA00005952"/>
    </source>
</evidence>
<comment type="function">
    <text evidence="6">Involved in transcription antitermination. Required for transcription of ribosomal RNA (rRNA) genes. Binds specifically to the boxA antiterminator sequence of the ribosomal RNA (rrn) operons.</text>
</comment>
<evidence type="ECO:0000313" key="9">
    <source>
        <dbReference type="Proteomes" id="UP001333102"/>
    </source>
</evidence>
<dbReference type="Pfam" id="PF01029">
    <property type="entry name" value="NusB"/>
    <property type="match status" value="1"/>
</dbReference>
<dbReference type="PANTHER" id="PTHR11078">
    <property type="entry name" value="N UTILIZATION SUBSTANCE PROTEIN B-RELATED"/>
    <property type="match status" value="1"/>
</dbReference>
<dbReference type="EMBL" id="CP141614">
    <property type="protein sequence ID" value="WRP13456.1"/>
    <property type="molecule type" value="Genomic_DNA"/>
</dbReference>
<name>A0ABZ1BLW4_9FIRM</name>